<feature type="binding site" evidence="10">
    <location>
        <position position="82"/>
    </location>
    <ligand>
        <name>Na(+)</name>
        <dbReference type="ChEBI" id="CHEBI:29101"/>
        <note>structural</note>
    </ligand>
</feature>
<feature type="binding site" evidence="10">
    <location>
        <position position="79"/>
    </location>
    <ligand>
        <name>Na(+)</name>
        <dbReference type="ChEBI" id="CHEBI:29101"/>
        <note>structural</note>
    </ligand>
</feature>
<sequence length="140" mass="15240">MTRTAARISMVVGFAGAAGALCRYFVSMLGEQGGADFPWSTLAVNLTGCFLLAFLFYSERITGRWSAQTRAALSTGFLGSFTTFSALSAETVMLLDQDRLWQAGAYLFLSICLGWLLAAAGCWTAGKDNARFRLRKEVRP</sequence>
<evidence type="ECO:0000256" key="8">
    <source>
        <dbReference type="ARBA" id="ARBA00035585"/>
    </source>
</evidence>
<keyword evidence="3 10" id="KW-0812">Transmembrane</keyword>
<keyword evidence="10" id="KW-0813">Transport</keyword>
<comment type="catalytic activity">
    <reaction evidence="8">
        <text>fluoride(in) = fluoride(out)</text>
        <dbReference type="Rhea" id="RHEA:76159"/>
        <dbReference type="ChEBI" id="CHEBI:17051"/>
    </reaction>
    <physiologicalReaction direction="left-to-right" evidence="8">
        <dbReference type="Rhea" id="RHEA:76160"/>
    </physiologicalReaction>
</comment>
<evidence type="ECO:0000256" key="2">
    <source>
        <dbReference type="ARBA" id="ARBA00022475"/>
    </source>
</evidence>
<evidence type="ECO:0000256" key="1">
    <source>
        <dbReference type="ARBA" id="ARBA00004651"/>
    </source>
</evidence>
<evidence type="ECO:0000256" key="3">
    <source>
        <dbReference type="ARBA" id="ARBA00022692"/>
    </source>
</evidence>
<feature type="transmembrane region" description="Helical" evidence="10">
    <location>
        <begin position="7"/>
        <end position="26"/>
    </location>
</feature>
<dbReference type="GO" id="GO:0062054">
    <property type="term" value="F:fluoride channel activity"/>
    <property type="evidence" value="ECO:0007669"/>
    <property type="project" value="UniProtKB-UniRule"/>
</dbReference>
<keyword evidence="6 10" id="KW-0407">Ion channel</keyword>
<proteinExistence type="inferred from homology"/>
<comment type="function">
    <text evidence="9 10">Fluoride-specific ion channel. Important for reducing fluoride concentration in the cell, thus reducing its toxicity.</text>
</comment>
<dbReference type="EMBL" id="BOVK01000014">
    <property type="protein sequence ID" value="GIQ68302.1"/>
    <property type="molecule type" value="Genomic_DNA"/>
</dbReference>
<organism evidence="11 12">
    <name type="scientific">Xylanibacillus composti</name>
    <dbReference type="NCBI Taxonomy" id="1572762"/>
    <lineage>
        <taxon>Bacteria</taxon>
        <taxon>Bacillati</taxon>
        <taxon>Bacillota</taxon>
        <taxon>Bacilli</taxon>
        <taxon>Bacillales</taxon>
        <taxon>Paenibacillaceae</taxon>
        <taxon>Xylanibacillus</taxon>
    </lineage>
</organism>
<evidence type="ECO:0000256" key="6">
    <source>
        <dbReference type="ARBA" id="ARBA00023303"/>
    </source>
</evidence>
<keyword evidence="12" id="KW-1185">Reference proteome</keyword>
<comment type="caution">
    <text evidence="11">The sequence shown here is derived from an EMBL/GenBank/DDBJ whole genome shotgun (WGS) entry which is preliminary data.</text>
</comment>
<accession>A0A8J4M1X1</accession>
<dbReference type="GO" id="GO:0046872">
    <property type="term" value="F:metal ion binding"/>
    <property type="evidence" value="ECO:0007669"/>
    <property type="project" value="UniProtKB-KW"/>
</dbReference>
<dbReference type="GO" id="GO:0140114">
    <property type="term" value="P:cellular detoxification of fluoride"/>
    <property type="evidence" value="ECO:0007669"/>
    <property type="project" value="UniProtKB-UniRule"/>
</dbReference>
<dbReference type="RefSeq" id="WP_213410909.1">
    <property type="nucleotide sequence ID" value="NZ_BOVK01000014.1"/>
</dbReference>
<keyword evidence="2 10" id="KW-1003">Cell membrane</keyword>
<keyword evidence="10" id="KW-0406">Ion transport</keyword>
<evidence type="ECO:0000256" key="7">
    <source>
        <dbReference type="ARBA" id="ARBA00035120"/>
    </source>
</evidence>
<dbReference type="Proteomes" id="UP000677918">
    <property type="component" value="Unassembled WGS sequence"/>
</dbReference>
<evidence type="ECO:0000256" key="4">
    <source>
        <dbReference type="ARBA" id="ARBA00022989"/>
    </source>
</evidence>
<dbReference type="InterPro" id="IPR003691">
    <property type="entry name" value="FluC"/>
</dbReference>
<evidence type="ECO:0000313" key="12">
    <source>
        <dbReference type="Proteomes" id="UP000677918"/>
    </source>
</evidence>
<feature type="transmembrane region" description="Helical" evidence="10">
    <location>
        <begin position="107"/>
        <end position="126"/>
    </location>
</feature>
<feature type="transmembrane region" description="Helical" evidence="10">
    <location>
        <begin position="38"/>
        <end position="57"/>
    </location>
</feature>
<dbReference type="AlphaFoldDB" id="A0A8J4M1X1"/>
<protein>
    <recommendedName>
        <fullName evidence="10">Fluoride-specific ion channel FluC</fullName>
    </recommendedName>
</protein>
<reference evidence="11" key="1">
    <citation type="submission" date="2021-04" db="EMBL/GenBank/DDBJ databases">
        <title>Draft genome sequence of Xylanibacillus composti strain K13.</title>
        <authorList>
            <person name="Uke A."/>
            <person name="Chhe C."/>
            <person name="Baramee S."/>
            <person name="Kosugi A."/>
        </authorList>
    </citation>
    <scope>NUCLEOTIDE SEQUENCE</scope>
    <source>
        <strain evidence="11">K13</strain>
    </source>
</reference>
<dbReference type="Pfam" id="PF02537">
    <property type="entry name" value="CRCB"/>
    <property type="match status" value="1"/>
</dbReference>
<evidence type="ECO:0000256" key="5">
    <source>
        <dbReference type="ARBA" id="ARBA00023136"/>
    </source>
</evidence>
<name>A0A8J4M1X1_9BACL</name>
<feature type="transmembrane region" description="Helical" evidence="10">
    <location>
        <begin position="69"/>
        <end position="87"/>
    </location>
</feature>
<comment type="similarity">
    <text evidence="7 10">Belongs to the fluoride channel Fluc/FEX (TC 1.A.43) family.</text>
</comment>
<comment type="activity regulation">
    <text evidence="10">Na(+) is not transported, but it plays an essential structural role and its presence is essential for fluoride channel function.</text>
</comment>
<dbReference type="GO" id="GO:0005886">
    <property type="term" value="C:plasma membrane"/>
    <property type="evidence" value="ECO:0007669"/>
    <property type="project" value="UniProtKB-SubCell"/>
</dbReference>
<dbReference type="HAMAP" id="MF_00454">
    <property type="entry name" value="FluC"/>
    <property type="match status" value="1"/>
</dbReference>
<dbReference type="PANTHER" id="PTHR28259:SF1">
    <property type="entry name" value="FLUORIDE EXPORT PROTEIN 1-RELATED"/>
    <property type="match status" value="1"/>
</dbReference>
<keyword evidence="5 10" id="KW-0472">Membrane</keyword>
<dbReference type="PANTHER" id="PTHR28259">
    <property type="entry name" value="FLUORIDE EXPORT PROTEIN 1-RELATED"/>
    <property type="match status" value="1"/>
</dbReference>
<dbReference type="NCBIfam" id="TIGR00494">
    <property type="entry name" value="crcB"/>
    <property type="match status" value="1"/>
</dbReference>
<evidence type="ECO:0000313" key="11">
    <source>
        <dbReference type="EMBL" id="GIQ68302.1"/>
    </source>
</evidence>
<keyword evidence="10" id="KW-0479">Metal-binding</keyword>
<keyword evidence="4 10" id="KW-1133">Transmembrane helix</keyword>
<keyword evidence="10" id="KW-0915">Sodium</keyword>
<comment type="subcellular location">
    <subcellularLocation>
        <location evidence="1 10">Cell membrane</location>
        <topology evidence="1 10">Multi-pass membrane protein</topology>
    </subcellularLocation>
</comment>
<gene>
    <name evidence="10" type="primary">fluC</name>
    <name evidence="10" type="synonym">crcB</name>
    <name evidence="11" type="ORF">XYCOK13_11260</name>
</gene>
<evidence type="ECO:0000256" key="10">
    <source>
        <dbReference type="HAMAP-Rule" id="MF_00454"/>
    </source>
</evidence>
<evidence type="ECO:0000256" key="9">
    <source>
        <dbReference type="ARBA" id="ARBA00049940"/>
    </source>
</evidence>